<gene>
    <name evidence="1" type="ORF">LCGC14_1293290</name>
</gene>
<protein>
    <submittedName>
        <fullName evidence="1">Uncharacterized protein</fullName>
    </submittedName>
</protein>
<dbReference type="AlphaFoldDB" id="A0A0F9LCP8"/>
<organism evidence="1">
    <name type="scientific">marine sediment metagenome</name>
    <dbReference type="NCBI Taxonomy" id="412755"/>
    <lineage>
        <taxon>unclassified sequences</taxon>
        <taxon>metagenomes</taxon>
        <taxon>ecological metagenomes</taxon>
    </lineage>
</organism>
<evidence type="ECO:0000313" key="1">
    <source>
        <dbReference type="EMBL" id="KKM85031.1"/>
    </source>
</evidence>
<sequence>MQTKSAKAKGRRLQNWVRDELFLALKISFDDITTAIMGESGADVRLTKD</sequence>
<comment type="caution">
    <text evidence="1">The sequence shown here is derived from an EMBL/GenBank/DDBJ whole genome shotgun (WGS) entry which is preliminary data.</text>
</comment>
<accession>A0A0F9LCP8</accession>
<name>A0A0F9LCP8_9ZZZZ</name>
<reference evidence="1" key="1">
    <citation type="journal article" date="2015" name="Nature">
        <title>Complex archaea that bridge the gap between prokaryotes and eukaryotes.</title>
        <authorList>
            <person name="Spang A."/>
            <person name="Saw J.H."/>
            <person name="Jorgensen S.L."/>
            <person name="Zaremba-Niedzwiedzka K."/>
            <person name="Martijn J."/>
            <person name="Lind A.E."/>
            <person name="van Eijk R."/>
            <person name="Schleper C."/>
            <person name="Guy L."/>
            <person name="Ettema T.J."/>
        </authorList>
    </citation>
    <scope>NUCLEOTIDE SEQUENCE</scope>
</reference>
<dbReference type="EMBL" id="LAZR01007475">
    <property type="protein sequence ID" value="KKM85031.1"/>
    <property type="molecule type" value="Genomic_DNA"/>
</dbReference>
<proteinExistence type="predicted"/>